<protein>
    <submittedName>
        <fullName evidence="1">Uncharacterized protein</fullName>
    </submittedName>
</protein>
<name>A0ABR0P115_GOSAR</name>
<organism evidence="1 2">
    <name type="scientific">Gossypium arboreum</name>
    <name type="common">Tree cotton</name>
    <name type="synonym">Gossypium nanking</name>
    <dbReference type="NCBI Taxonomy" id="29729"/>
    <lineage>
        <taxon>Eukaryota</taxon>
        <taxon>Viridiplantae</taxon>
        <taxon>Streptophyta</taxon>
        <taxon>Embryophyta</taxon>
        <taxon>Tracheophyta</taxon>
        <taxon>Spermatophyta</taxon>
        <taxon>Magnoliopsida</taxon>
        <taxon>eudicotyledons</taxon>
        <taxon>Gunneridae</taxon>
        <taxon>Pentapetalae</taxon>
        <taxon>rosids</taxon>
        <taxon>malvids</taxon>
        <taxon>Malvales</taxon>
        <taxon>Malvaceae</taxon>
        <taxon>Malvoideae</taxon>
        <taxon>Gossypium</taxon>
    </lineage>
</organism>
<evidence type="ECO:0000313" key="1">
    <source>
        <dbReference type="EMBL" id="KAK5811299.1"/>
    </source>
</evidence>
<comment type="caution">
    <text evidence="1">The sequence shown here is derived from an EMBL/GenBank/DDBJ whole genome shotgun (WGS) entry which is preliminary data.</text>
</comment>
<accession>A0ABR0P115</accession>
<dbReference type="Proteomes" id="UP001358586">
    <property type="component" value="Chromosome 8"/>
</dbReference>
<gene>
    <name evidence="1" type="ORF">PVK06_026628</name>
</gene>
<sequence length="177" mass="19890">MSPLLPRPPTEDTFGVIVQHCPLRGSMKIMFTGGETQTLFSWCKHLNMQKFSYFPNEVDLAEAGMVRVDLAKGISEDKIEGVRVGKVFLEVTMQAMDKQHKVVVANLEKSHKEALEKHKVDIMQSFKDYLPDLKSNFLLLAQVVGSPFDAHRVNFDAISHLTGAQLDFDIRFHSGAS</sequence>
<evidence type="ECO:0000313" key="2">
    <source>
        <dbReference type="Proteomes" id="UP001358586"/>
    </source>
</evidence>
<dbReference type="EMBL" id="JARKNE010000008">
    <property type="protein sequence ID" value="KAK5811299.1"/>
    <property type="molecule type" value="Genomic_DNA"/>
</dbReference>
<proteinExistence type="predicted"/>
<reference evidence="1 2" key="1">
    <citation type="submission" date="2023-03" db="EMBL/GenBank/DDBJ databases">
        <title>WGS of Gossypium arboreum.</title>
        <authorList>
            <person name="Yu D."/>
        </authorList>
    </citation>
    <scope>NUCLEOTIDE SEQUENCE [LARGE SCALE GENOMIC DNA]</scope>
    <source>
        <tissue evidence="1">Leaf</tissue>
    </source>
</reference>
<keyword evidence="2" id="KW-1185">Reference proteome</keyword>